<dbReference type="Gene3D" id="2.60.120.1440">
    <property type="match status" value="1"/>
</dbReference>
<dbReference type="KEGG" id="lut:Lupro_09665"/>
<protein>
    <recommendedName>
        <fullName evidence="1">FecR protein domain-containing protein</fullName>
    </recommendedName>
</protein>
<reference evidence="2 3" key="2">
    <citation type="journal article" date="2016" name="Int. J. Syst. Evol. Microbiol.">
        <title>Lutibacter profundi sp. nov., isolated from a deep-sea hydrothermal system on the Arctic Mid-Ocean Ridge and emended description of the genus Lutibacter.</title>
        <authorList>
            <person name="Le Moine Bauer S."/>
            <person name="Roalkvam I."/>
            <person name="Steen I.H."/>
            <person name="Dahle H."/>
        </authorList>
    </citation>
    <scope>NUCLEOTIDE SEQUENCE [LARGE SCALE GENOMIC DNA]</scope>
    <source>
        <strain evidence="2 3">LP1</strain>
    </source>
</reference>
<accession>A0A109RNU5</accession>
<feature type="domain" description="FecR protein" evidence="1">
    <location>
        <begin position="72"/>
        <end position="161"/>
    </location>
</feature>
<evidence type="ECO:0000313" key="3">
    <source>
        <dbReference type="Proteomes" id="UP000059672"/>
    </source>
</evidence>
<dbReference type="OrthoDB" id="934696at2"/>
<dbReference type="InterPro" id="IPR006860">
    <property type="entry name" value="FecR"/>
</dbReference>
<proteinExistence type="predicted"/>
<sequence>MKLKNKFLATIIAVIVFITSSWTKIGTRVRVTAVKGIVTTQLIKSRFDSKIYCPLERKLNITESRVINSNVRIKTGADSFAQIEYPDHTKIKLSPNTEIILEGNNIFINDGSAWFKVEKQKNGGLIIKTPTCIIGIRGTEFVVKVSKDGSSSLRLIEGQIELSDKYKINTITMNKGMEVNVAKNSSTLITKIFRLTENDKWWTDWPTLVPIAEMPKPNASHSTFKNALGNPCGTDKEFVRSLYQSVLGRDLDVSLTNNGGSHLRKLQNGGHRWRTIWNFFNAPEYKNKQKRHKEFIRDAYQAVLGREPSNYELNDWPKVDRNDILRKFFNSDEYLKIMANCSKTGQKVISSSISGTWNLNQDNGYTGVMTIQPDLNNHFTGNVTWNGSLKGTIDSNVSGNTVNITIDYHNGTIGYYKGTLTQNGTQIINGTVKGNNGVSANWTASKVVTFSSISGAWNLIQSNGYKGIMNIKQNQSGKLSGSVNWGENLTGTIDGGISNNIIEFTLSYSNGINGIYRGVLSKNSIRIDNGTSNSSTGETASWYATKIITSSNKKSIDYVWTINKSGLIYNWNGGIWDYYPGKAQDIGVGANKSVWIIGVEPHRYGSEIYHLVGNKFVKTAGEGVRIDVGPYGNPWGVNNLDHIYKWQNNTWHRMPGTAKDIGIGANGDIWIIGSDAINSNYGIYKWNGTQWVKFPGAAVRIDVGPNGTPWVVNSFDDIYKLSNNRWQKLPGKAKDISVGADGNAWVIGTDSTLGGHSIFKWSGAKWIKVPGSATVISVGGKRQSAY</sequence>
<dbReference type="InterPro" id="IPR006624">
    <property type="entry name" value="Beta-propeller_rpt_TECPR"/>
</dbReference>
<dbReference type="Pfam" id="PF19193">
    <property type="entry name" value="Tectonin"/>
    <property type="match status" value="1"/>
</dbReference>
<dbReference type="RefSeq" id="WP_068209408.1">
    <property type="nucleotide sequence ID" value="NZ_CP013355.1"/>
</dbReference>
<reference evidence="3" key="1">
    <citation type="submission" date="2015-12" db="EMBL/GenBank/DDBJ databases">
        <title>Complete genome sequence of Lutibacter profundus strain LP1.</title>
        <authorList>
            <person name="Wissuwa J."/>
            <person name="Le Moine Bauer S."/>
            <person name="Stokke R."/>
            <person name="Dahle H."/>
            <person name="Steen I.H."/>
        </authorList>
    </citation>
    <scope>NUCLEOTIDE SEQUENCE [LARGE SCALE GENOMIC DNA]</scope>
    <source>
        <strain evidence="3">LP1</strain>
    </source>
</reference>
<name>A0A109RNU5_9FLAO</name>
<dbReference type="STRING" id="1622118.Lupro_09665"/>
<keyword evidence="3" id="KW-1185">Reference proteome</keyword>
<dbReference type="InterPro" id="IPR038255">
    <property type="entry name" value="PBS_linker_sf"/>
</dbReference>
<dbReference type="Proteomes" id="UP000059672">
    <property type="component" value="Chromosome"/>
</dbReference>
<evidence type="ECO:0000313" key="2">
    <source>
        <dbReference type="EMBL" id="AMC11517.1"/>
    </source>
</evidence>
<dbReference type="Gene3D" id="1.10.3130.20">
    <property type="entry name" value="Phycobilisome linker domain"/>
    <property type="match status" value="1"/>
</dbReference>
<dbReference type="EMBL" id="CP013355">
    <property type="protein sequence ID" value="AMC11517.1"/>
    <property type="molecule type" value="Genomic_DNA"/>
</dbReference>
<dbReference type="SMART" id="SM00706">
    <property type="entry name" value="TECPR"/>
    <property type="match status" value="4"/>
</dbReference>
<dbReference type="PANTHER" id="PTHR38731">
    <property type="entry name" value="LIPL45-RELATED LIPOPROTEIN-RELATED"/>
    <property type="match status" value="1"/>
</dbReference>
<dbReference type="Pfam" id="PF04773">
    <property type="entry name" value="FecR"/>
    <property type="match status" value="1"/>
</dbReference>
<dbReference type="PATRIC" id="fig|1622118.3.peg.1996"/>
<evidence type="ECO:0000259" key="1">
    <source>
        <dbReference type="Pfam" id="PF04773"/>
    </source>
</evidence>
<gene>
    <name evidence="2" type="ORF">Lupro_09665</name>
</gene>
<dbReference type="AlphaFoldDB" id="A0A109RNU5"/>
<organism evidence="2 3">
    <name type="scientific">Lutibacter profundi</name>
    <dbReference type="NCBI Taxonomy" id="1622118"/>
    <lineage>
        <taxon>Bacteria</taxon>
        <taxon>Pseudomonadati</taxon>
        <taxon>Bacteroidota</taxon>
        <taxon>Flavobacteriia</taxon>
        <taxon>Flavobacteriales</taxon>
        <taxon>Flavobacteriaceae</taxon>
        <taxon>Lutibacter</taxon>
    </lineage>
</organism>